<feature type="transmembrane region" description="Helical" evidence="2">
    <location>
        <begin position="151"/>
        <end position="172"/>
    </location>
</feature>
<protein>
    <recommendedName>
        <fullName evidence="5">DUF3159 domain-containing protein</fullName>
    </recommendedName>
</protein>
<feature type="compositionally biased region" description="Low complexity" evidence="1">
    <location>
        <begin position="1"/>
        <end position="45"/>
    </location>
</feature>
<comment type="caution">
    <text evidence="3">The sequence shown here is derived from an EMBL/GenBank/DDBJ whole genome shotgun (WGS) entry which is preliminary data.</text>
</comment>
<evidence type="ECO:0000256" key="1">
    <source>
        <dbReference type="SAM" id="MobiDB-lite"/>
    </source>
</evidence>
<name>A0A1E7KE33_9ACTN</name>
<accession>A0A1E7KE33</accession>
<feature type="region of interest" description="Disordered" evidence="1">
    <location>
        <begin position="1"/>
        <end position="68"/>
    </location>
</feature>
<dbReference type="EMBL" id="LJGV01000021">
    <property type="protein sequence ID" value="OEV02179.1"/>
    <property type="molecule type" value="Genomic_DNA"/>
</dbReference>
<evidence type="ECO:0000313" key="3">
    <source>
        <dbReference type="EMBL" id="OEV02179.1"/>
    </source>
</evidence>
<dbReference type="AlphaFoldDB" id="A0A1E7KE33"/>
<feature type="transmembrane region" description="Helical" evidence="2">
    <location>
        <begin position="88"/>
        <end position="113"/>
    </location>
</feature>
<organism evidence="3 4">
    <name type="scientific">Streptomyces qinglanensis</name>
    <dbReference type="NCBI Taxonomy" id="943816"/>
    <lineage>
        <taxon>Bacteria</taxon>
        <taxon>Bacillati</taxon>
        <taxon>Actinomycetota</taxon>
        <taxon>Actinomycetes</taxon>
        <taxon>Kitasatosporales</taxon>
        <taxon>Streptomycetaceae</taxon>
        <taxon>Streptomyces</taxon>
    </lineage>
</organism>
<evidence type="ECO:0000313" key="4">
    <source>
        <dbReference type="Proteomes" id="UP000175829"/>
    </source>
</evidence>
<dbReference type="PATRIC" id="fig|943816.4.peg.5630"/>
<dbReference type="Pfam" id="PF11361">
    <property type="entry name" value="DUF3159"/>
    <property type="match status" value="1"/>
</dbReference>
<dbReference type="InterPro" id="IPR016566">
    <property type="entry name" value="UCP010219"/>
</dbReference>
<keyword evidence="2" id="KW-0812">Transmembrane</keyword>
<evidence type="ECO:0000256" key="2">
    <source>
        <dbReference type="SAM" id="Phobius"/>
    </source>
</evidence>
<keyword evidence="2" id="KW-1133">Transmembrane helix</keyword>
<evidence type="ECO:0008006" key="5">
    <source>
        <dbReference type="Google" id="ProtNLM"/>
    </source>
</evidence>
<dbReference type="RefSeq" id="WP_069990627.1">
    <property type="nucleotide sequence ID" value="NZ_LJGV01000021.1"/>
</dbReference>
<dbReference type="Proteomes" id="UP000175829">
    <property type="component" value="Unassembled WGS sequence"/>
</dbReference>
<sequence length="263" mass="26653">MTTTDQRTLTTSTGATPAATPAAAPGAMPEAAPGLAPAGAPAGAPADERGPDPAPEAPAAEPAPASSQQKLLDQLGGTRGMVCTAIPVAAFVAANAAVTLPIAIGVALTLAAAITVWRTVQGERFATAVGGLVGVATAGGVAAWTGSAGDFFLIGIWASFAGALVLLGSLLARRPLTGVLWNVSHGNTHPWRGDRPSLLAHDIATGTLTVLLATRFAVQQWLYLTDATGWLAVAKIGMGTPLLAPALLVVFWSFRRSTKRLVR</sequence>
<gene>
    <name evidence="3" type="ORF">AN217_02680</name>
</gene>
<feature type="transmembrane region" description="Helical" evidence="2">
    <location>
        <begin position="230"/>
        <end position="254"/>
    </location>
</feature>
<keyword evidence="2" id="KW-0472">Membrane</keyword>
<reference evidence="3 4" key="1">
    <citation type="journal article" date="2016" name="Front. Microbiol.">
        <title>Comparative Genomics Analysis of Streptomyces Species Reveals Their Adaptation to the Marine Environment and Their Diversity at the Genomic Level.</title>
        <authorList>
            <person name="Tian X."/>
            <person name="Zhang Z."/>
            <person name="Yang T."/>
            <person name="Chen M."/>
            <person name="Li J."/>
            <person name="Chen F."/>
            <person name="Yang J."/>
            <person name="Li W."/>
            <person name="Zhang B."/>
            <person name="Zhang Z."/>
            <person name="Wu J."/>
            <person name="Zhang C."/>
            <person name="Long L."/>
            <person name="Xiao J."/>
        </authorList>
    </citation>
    <scope>NUCLEOTIDE SEQUENCE [LARGE SCALE GENOMIC DNA]</scope>
    <source>
        <strain evidence="3 4">SCSIO M10379</strain>
    </source>
</reference>
<proteinExistence type="predicted"/>
<feature type="transmembrane region" description="Helical" evidence="2">
    <location>
        <begin position="125"/>
        <end position="145"/>
    </location>
</feature>